<feature type="region of interest" description="Disordered" evidence="1">
    <location>
        <begin position="1"/>
        <end position="124"/>
    </location>
</feature>
<organism evidence="2 3">
    <name type="scientific">Paramuricea clavata</name>
    <name type="common">Red gorgonian</name>
    <name type="synonym">Violescent sea-whip</name>
    <dbReference type="NCBI Taxonomy" id="317549"/>
    <lineage>
        <taxon>Eukaryota</taxon>
        <taxon>Metazoa</taxon>
        <taxon>Cnidaria</taxon>
        <taxon>Anthozoa</taxon>
        <taxon>Octocorallia</taxon>
        <taxon>Malacalcyonacea</taxon>
        <taxon>Plexauridae</taxon>
        <taxon>Paramuricea</taxon>
    </lineage>
</organism>
<dbReference type="EMBL" id="CACRXK020019940">
    <property type="protein sequence ID" value="CAB4034227.1"/>
    <property type="molecule type" value="Genomic_DNA"/>
</dbReference>
<reference evidence="2" key="1">
    <citation type="submission" date="2020-04" db="EMBL/GenBank/DDBJ databases">
        <authorList>
            <person name="Alioto T."/>
            <person name="Alioto T."/>
            <person name="Gomez Garrido J."/>
        </authorList>
    </citation>
    <scope>NUCLEOTIDE SEQUENCE</scope>
    <source>
        <strain evidence="2">A484AB</strain>
    </source>
</reference>
<gene>
    <name evidence="2" type="ORF">PACLA_8A068775</name>
</gene>
<sequence>GFKRAQETTVASPSSHHFTSLHQTKSSNHKEDTKNNNTVQTVSRTKQTNQEQQKKMQQGADYITAFKLGKDISRASTSTSSTKRLREDRRTQLSTSRHDNDEKLTPERDGSLAMQEPVFLPPIK</sequence>
<keyword evidence="3" id="KW-1185">Reference proteome</keyword>
<name>A0A7D9LJX9_PARCT</name>
<dbReference type="Proteomes" id="UP001152795">
    <property type="component" value="Unassembled WGS sequence"/>
</dbReference>
<proteinExistence type="predicted"/>
<feature type="compositionally biased region" description="Polar residues" evidence="1">
    <location>
        <begin position="35"/>
        <end position="45"/>
    </location>
</feature>
<protein>
    <submittedName>
        <fullName evidence="2">Uncharacterized protein</fullName>
    </submittedName>
</protein>
<accession>A0A7D9LJX9</accession>
<feature type="compositionally biased region" description="Polar residues" evidence="1">
    <location>
        <begin position="7"/>
        <end position="26"/>
    </location>
</feature>
<evidence type="ECO:0000256" key="1">
    <source>
        <dbReference type="SAM" id="MobiDB-lite"/>
    </source>
</evidence>
<feature type="compositionally biased region" description="Low complexity" evidence="1">
    <location>
        <begin position="46"/>
        <end position="58"/>
    </location>
</feature>
<comment type="caution">
    <text evidence="2">The sequence shown here is derived from an EMBL/GenBank/DDBJ whole genome shotgun (WGS) entry which is preliminary data.</text>
</comment>
<feature type="compositionally biased region" description="Basic and acidic residues" evidence="1">
    <location>
        <begin position="84"/>
        <end position="110"/>
    </location>
</feature>
<evidence type="ECO:0000313" key="3">
    <source>
        <dbReference type="Proteomes" id="UP001152795"/>
    </source>
</evidence>
<evidence type="ECO:0000313" key="2">
    <source>
        <dbReference type="EMBL" id="CAB4034227.1"/>
    </source>
</evidence>
<dbReference type="AlphaFoldDB" id="A0A7D9LJX9"/>
<feature type="non-terminal residue" evidence="2">
    <location>
        <position position="1"/>
    </location>
</feature>